<evidence type="ECO:0000256" key="2">
    <source>
        <dbReference type="ARBA" id="ARBA00006914"/>
    </source>
</evidence>
<evidence type="ECO:0000256" key="5">
    <source>
        <dbReference type="ARBA" id="ARBA00022801"/>
    </source>
</evidence>
<dbReference type="GO" id="GO:0006635">
    <property type="term" value="P:fatty acid beta-oxidation"/>
    <property type="evidence" value="ECO:0007669"/>
    <property type="project" value="EnsemblPlants"/>
</dbReference>
<feature type="region of interest" description="Disordered" evidence="11">
    <location>
        <begin position="583"/>
        <end position="616"/>
    </location>
</feature>
<keyword evidence="3" id="KW-0962">Peroxisome biogenesis</keyword>
<dbReference type="InterPro" id="IPR003960">
    <property type="entry name" value="ATPase_AAA_CS"/>
</dbReference>
<dbReference type="GO" id="GO:0005524">
    <property type="term" value="F:ATP binding"/>
    <property type="evidence" value="ECO:0007669"/>
    <property type="project" value="UniProtKB-KW"/>
</dbReference>
<dbReference type="InterPro" id="IPR003593">
    <property type="entry name" value="AAA+_ATPase"/>
</dbReference>
<keyword evidence="4" id="KW-0547">Nucleotide-binding</keyword>
<sequence>MVERRRKPLILCSTKHVINSTVPTTNLFNHDSSPSFFRFPVGILRFSNVTNPSLDHSSLLALSTPLLKTLSITAGSPVLVKNVDTNTQKIAVAIALDPPGTTTNSDSPSSSISSSQIMLLFPSCYFPFNGSELDDQIAFVSPLLAFNLNLHVTCLKSILRHGQEALASYFEPQGKRGDENAAKRTVDSVINVELEPLALPPKFASLLRVSFVKIPECGILESIRASSPFESQERQDMIDLALRKYFEVDRYLSKGDVFGINISWNCNSPICVPCNQRSLNKNDNLICFKVVGMEPSDEPVFRVNSTLTALVLVGSSPSALPPDLLIGGPEGPVPLRGDTVNILASILTPTFCPSVLSSKFRVSVLLYGLAGCGKRTVVRYVASRLGLHVVEYNCHDLMVSERTSVALAQAFKTARRYSPAILLLRHFDVFRESQSPESSPQDQRGNTSEAASVIRKFTEPVSEHDDSNSLGKSHVESVEKNVEKASGHQVLLIAAADSSEGLPSTIRRSFSHEISMGPLTEEQRAEMLLQSLQSVSELLSNTDSEALVKEIVGQTSGYMPRDIRALIADAGANLFSRNKAKVDKDVSDDVDSSSNSKKAEDDNHRKVSHQIPGKEDLLNALERSKKRNASALGTPKVPNVKWEDVGGLEDVKKSILDTVQLPLLHKDLFSSGLRKRSGVLLYGPPGTGKTLLAKAVATECSLNFLSVKGPELINMYIGESEKNVRDIFQKARSARPCVIFFDELDSLAPARGASGDSGGVMDRVVSQMLAEIDGLSDSTQDLFIIGASNRPDLIDPALLRPGRFDKLLYVGVNSDASYRERVLKALTRKFKLHEDVSLYSIAKKCPPNFTGADMYALCADAWFHAAKRKVLSANPESSTKDNEEDFVVVEYNDFIQVLEELSPSLSMTELKKYEKLRDQFEGTTK</sequence>
<evidence type="ECO:0000256" key="11">
    <source>
        <dbReference type="SAM" id="MobiDB-lite"/>
    </source>
</evidence>
<evidence type="ECO:0000256" key="3">
    <source>
        <dbReference type="ARBA" id="ARBA00022593"/>
    </source>
</evidence>
<comment type="subcellular location">
    <subcellularLocation>
        <location evidence="1">Membrane</location>
    </subcellularLocation>
</comment>
<organism evidence="13 14">
    <name type="scientific">Sphenostylis stenocarpa</name>
    <dbReference type="NCBI Taxonomy" id="92480"/>
    <lineage>
        <taxon>Eukaryota</taxon>
        <taxon>Viridiplantae</taxon>
        <taxon>Streptophyta</taxon>
        <taxon>Embryophyta</taxon>
        <taxon>Tracheophyta</taxon>
        <taxon>Spermatophyta</taxon>
        <taxon>Magnoliopsida</taxon>
        <taxon>eudicotyledons</taxon>
        <taxon>Gunneridae</taxon>
        <taxon>Pentapetalae</taxon>
        <taxon>rosids</taxon>
        <taxon>fabids</taxon>
        <taxon>Fabales</taxon>
        <taxon>Fabaceae</taxon>
        <taxon>Papilionoideae</taxon>
        <taxon>50 kb inversion clade</taxon>
        <taxon>NPAAA clade</taxon>
        <taxon>indigoferoid/millettioid clade</taxon>
        <taxon>Phaseoleae</taxon>
        <taxon>Sphenostylis</taxon>
    </lineage>
</organism>
<dbReference type="GO" id="GO:0005829">
    <property type="term" value="C:cytosol"/>
    <property type="evidence" value="ECO:0007669"/>
    <property type="project" value="TreeGrafter"/>
</dbReference>
<evidence type="ECO:0000256" key="6">
    <source>
        <dbReference type="ARBA" id="ARBA00022840"/>
    </source>
</evidence>
<dbReference type="GO" id="GO:0005778">
    <property type="term" value="C:peroxisomal membrane"/>
    <property type="evidence" value="ECO:0007669"/>
    <property type="project" value="TreeGrafter"/>
</dbReference>
<feature type="domain" description="AAA+ ATPase" evidence="12">
    <location>
        <begin position="675"/>
        <end position="815"/>
    </location>
</feature>
<dbReference type="FunFam" id="1.10.8.60:FF:000077">
    <property type="entry name" value="Peroxisome biogenesis protein 6"/>
    <property type="match status" value="1"/>
</dbReference>
<keyword evidence="5" id="KW-0378">Hydrolase</keyword>
<dbReference type="AlphaFoldDB" id="A0AA86VAT8"/>
<evidence type="ECO:0000256" key="4">
    <source>
        <dbReference type="ARBA" id="ARBA00022741"/>
    </source>
</evidence>
<dbReference type="FunFam" id="3.40.50.300:FF:000109">
    <property type="entry name" value="Peroxisomal biogenesis factor 6"/>
    <property type="match status" value="1"/>
</dbReference>
<dbReference type="CDD" id="cd19527">
    <property type="entry name" value="RecA-like_PEX6_r2"/>
    <property type="match status" value="1"/>
</dbReference>
<keyword evidence="6" id="KW-0067">ATP-binding</keyword>
<protein>
    <recommendedName>
        <fullName evidence="8">Peroxisomal ATPase PEX6</fullName>
    </recommendedName>
    <alternativeName>
        <fullName evidence="9">Peroxin-6</fullName>
    </alternativeName>
</protein>
<evidence type="ECO:0000256" key="8">
    <source>
        <dbReference type="ARBA" id="ARBA00034811"/>
    </source>
</evidence>
<name>A0AA86VAT8_9FABA</name>
<dbReference type="EMBL" id="OY731398">
    <property type="protein sequence ID" value="CAJ1879095.1"/>
    <property type="molecule type" value="Genomic_DNA"/>
</dbReference>
<dbReference type="SUPFAM" id="SSF52540">
    <property type="entry name" value="P-loop containing nucleoside triphosphate hydrolases"/>
    <property type="match status" value="2"/>
</dbReference>
<dbReference type="FunFam" id="3.40.50.300:FF:001716">
    <property type="entry name" value="Peroxisome biogenesis protein 6"/>
    <property type="match status" value="1"/>
</dbReference>
<evidence type="ECO:0000256" key="10">
    <source>
        <dbReference type="ARBA" id="ARBA00048778"/>
    </source>
</evidence>
<proteinExistence type="inferred from homology"/>
<dbReference type="PANTHER" id="PTHR23077:SF9">
    <property type="entry name" value="PEROXISOMAL ATPASE PEX6"/>
    <property type="match status" value="1"/>
</dbReference>
<accession>A0AA86VAT8</accession>
<gene>
    <name evidence="13" type="ORF">AYBTSS11_LOCUS2632</name>
</gene>
<comment type="similarity">
    <text evidence="2">Belongs to the AAA ATPase family.</text>
</comment>
<dbReference type="Gene3D" id="3.40.50.300">
    <property type="entry name" value="P-loop containing nucleotide triphosphate hydrolases"/>
    <property type="match status" value="2"/>
</dbReference>
<evidence type="ECO:0000313" key="14">
    <source>
        <dbReference type="Proteomes" id="UP001189624"/>
    </source>
</evidence>
<dbReference type="Proteomes" id="UP001189624">
    <property type="component" value="Chromosome 1"/>
</dbReference>
<keyword evidence="14" id="KW-1185">Reference proteome</keyword>
<evidence type="ECO:0000256" key="1">
    <source>
        <dbReference type="ARBA" id="ARBA00004370"/>
    </source>
</evidence>
<reference evidence="13" key="1">
    <citation type="submission" date="2023-10" db="EMBL/GenBank/DDBJ databases">
        <authorList>
            <person name="Domelevo Entfellner J.-B."/>
        </authorList>
    </citation>
    <scope>NUCLEOTIDE SEQUENCE</scope>
</reference>
<dbReference type="GO" id="GO:0016887">
    <property type="term" value="F:ATP hydrolysis activity"/>
    <property type="evidence" value="ECO:0007669"/>
    <property type="project" value="InterPro"/>
</dbReference>
<evidence type="ECO:0000313" key="13">
    <source>
        <dbReference type="EMBL" id="CAJ1879095.1"/>
    </source>
</evidence>
<dbReference type="PANTHER" id="PTHR23077">
    <property type="entry name" value="AAA-FAMILY ATPASE"/>
    <property type="match status" value="1"/>
</dbReference>
<dbReference type="InterPro" id="IPR047533">
    <property type="entry name" value="RecA-like_PEX6_r2"/>
</dbReference>
<comment type="catalytic activity">
    <reaction evidence="10">
        <text>ATP + H2O = ADP + phosphate + H(+)</text>
        <dbReference type="Rhea" id="RHEA:13065"/>
        <dbReference type="ChEBI" id="CHEBI:15377"/>
        <dbReference type="ChEBI" id="CHEBI:15378"/>
        <dbReference type="ChEBI" id="CHEBI:30616"/>
        <dbReference type="ChEBI" id="CHEBI:43474"/>
        <dbReference type="ChEBI" id="CHEBI:456216"/>
    </reaction>
    <physiologicalReaction direction="left-to-right" evidence="10">
        <dbReference type="Rhea" id="RHEA:13066"/>
    </physiologicalReaction>
</comment>
<dbReference type="Gene3D" id="1.10.8.60">
    <property type="match status" value="1"/>
</dbReference>
<dbReference type="InterPro" id="IPR050168">
    <property type="entry name" value="AAA_ATPase_domain"/>
</dbReference>
<dbReference type="PROSITE" id="PS00674">
    <property type="entry name" value="AAA"/>
    <property type="match status" value="1"/>
</dbReference>
<keyword evidence="7" id="KW-0472">Membrane</keyword>
<dbReference type="SMART" id="SM00382">
    <property type="entry name" value="AAA"/>
    <property type="match status" value="2"/>
</dbReference>
<evidence type="ECO:0000256" key="7">
    <source>
        <dbReference type="ARBA" id="ARBA00023136"/>
    </source>
</evidence>
<evidence type="ECO:0000256" key="9">
    <source>
        <dbReference type="ARBA" id="ARBA00034920"/>
    </source>
</evidence>
<dbReference type="InterPro" id="IPR003959">
    <property type="entry name" value="ATPase_AAA_core"/>
</dbReference>
<evidence type="ECO:0000259" key="12">
    <source>
        <dbReference type="SMART" id="SM00382"/>
    </source>
</evidence>
<dbReference type="InterPro" id="IPR027417">
    <property type="entry name" value="P-loop_NTPase"/>
</dbReference>
<feature type="domain" description="AAA+ ATPase" evidence="12">
    <location>
        <begin position="360"/>
        <end position="520"/>
    </location>
</feature>
<dbReference type="GO" id="GO:0016558">
    <property type="term" value="P:protein import into peroxisome matrix"/>
    <property type="evidence" value="ECO:0007669"/>
    <property type="project" value="EnsemblPlants"/>
</dbReference>
<dbReference type="Gramene" id="rna-AYBTSS11_LOCUS2632">
    <property type="protein sequence ID" value="CAJ1879095.1"/>
    <property type="gene ID" value="gene-AYBTSS11_LOCUS2632"/>
</dbReference>
<dbReference type="Pfam" id="PF00004">
    <property type="entry name" value="AAA"/>
    <property type="match status" value="2"/>
</dbReference>